<sequence length="67" mass="7777">MRLLALFGENTFANSTNQSLYLQTDVDVCRVSIGLKNLYSQQKEKNRLFKCCAHSPKHSYYHFSTTE</sequence>
<name>A0A813P7X3_ADIRI</name>
<comment type="caution">
    <text evidence="1">The sequence shown here is derived from an EMBL/GenBank/DDBJ whole genome shotgun (WGS) entry which is preliminary data.</text>
</comment>
<accession>A0A813P7X3</accession>
<evidence type="ECO:0000313" key="2">
    <source>
        <dbReference type="Proteomes" id="UP000663852"/>
    </source>
</evidence>
<dbReference type="Proteomes" id="UP000663852">
    <property type="component" value="Unassembled WGS sequence"/>
</dbReference>
<dbReference type="AlphaFoldDB" id="A0A813P7X3"/>
<proteinExistence type="predicted"/>
<reference evidence="1" key="1">
    <citation type="submission" date="2021-02" db="EMBL/GenBank/DDBJ databases">
        <authorList>
            <person name="Nowell W R."/>
        </authorList>
    </citation>
    <scope>NUCLEOTIDE SEQUENCE</scope>
</reference>
<protein>
    <submittedName>
        <fullName evidence="1">Uncharacterized protein</fullName>
    </submittedName>
</protein>
<evidence type="ECO:0000313" key="1">
    <source>
        <dbReference type="EMBL" id="CAF0747210.1"/>
    </source>
</evidence>
<dbReference type="EMBL" id="CAJNOJ010000005">
    <property type="protein sequence ID" value="CAF0747210.1"/>
    <property type="molecule type" value="Genomic_DNA"/>
</dbReference>
<organism evidence="1 2">
    <name type="scientific">Adineta ricciae</name>
    <name type="common">Rotifer</name>
    <dbReference type="NCBI Taxonomy" id="249248"/>
    <lineage>
        <taxon>Eukaryota</taxon>
        <taxon>Metazoa</taxon>
        <taxon>Spiralia</taxon>
        <taxon>Gnathifera</taxon>
        <taxon>Rotifera</taxon>
        <taxon>Eurotatoria</taxon>
        <taxon>Bdelloidea</taxon>
        <taxon>Adinetida</taxon>
        <taxon>Adinetidae</taxon>
        <taxon>Adineta</taxon>
    </lineage>
</organism>
<gene>
    <name evidence="1" type="ORF">EDS130_LOCUS2079</name>
</gene>